<dbReference type="PROSITE" id="PS51253">
    <property type="entry name" value="HTH_CENPB"/>
    <property type="match status" value="1"/>
</dbReference>
<dbReference type="EMBL" id="BLLK01000062">
    <property type="protein sequence ID" value="GFH59314.1"/>
    <property type="molecule type" value="Genomic_DNA"/>
</dbReference>
<evidence type="ECO:0000256" key="2">
    <source>
        <dbReference type="SAM" id="MobiDB-lite"/>
    </source>
</evidence>
<accession>A0AAD3HDL1</accession>
<name>A0AAD3HDL1_9STRA</name>
<dbReference type="Proteomes" id="UP001054902">
    <property type="component" value="Unassembled WGS sequence"/>
</dbReference>
<organism evidence="4 5">
    <name type="scientific">Chaetoceros tenuissimus</name>
    <dbReference type="NCBI Taxonomy" id="426638"/>
    <lineage>
        <taxon>Eukaryota</taxon>
        <taxon>Sar</taxon>
        <taxon>Stramenopiles</taxon>
        <taxon>Ochrophyta</taxon>
        <taxon>Bacillariophyta</taxon>
        <taxon>Coscinodiscophyceae</taxon>
        <taxon>Chaetocerotophycidae</taxon>
        <taxon>Chaetocerotales</taxon>
        <taxon>Chaetocerotaceae</taxon>
        <taxon>Chaetoceros</taxon>
    </lineage>
</organism>
<keyword evidence="1" id="KW-0238">DNA-binding</keyword>
<dbReference type="Gene3D" id="1.10.10.60">
    <property type="entry name" value="Homeodomain-like"/>
    <property type="match status" value="1"/>
</dbReference>
<evidence type="ECO:0000313" key="5">
    <source>
        <dbReference type="Proteomes" id="UP001054902"/>
    </source>
</evidence>
<comment type="caution">
    <text evidence="4">The sequence shown here is derived from an EMBL/GenBank/DDBJ whole genome shotgun (WGS) entry which is preliminary data.</text>
</comment>
<evidence type="ECO:0000256" key="1">
    <source>
        <dbReference type="ARBA" id="ARBA00023125"/>
    </source>
</evidence>
<feature type="compositionally biased region" description="Polar residues" evidence="2">
    <location>
        <begin position="455"/>
        <end position="465"/>
    </location>
</feature>
<reference evidence="4 5" key="1">
    <citation type="journal article" date="2021" name="Sci. Rep.">
        <title>The genome of the diatom Chaetoceros tenuissimus carries an ancient integrated fragment of an extant virus.</title>
        <authorList>
            <person name="Hongo Y."/>
            <person name="Kimura K."/>
            <person name="Takaki Y."/>
            <person name="Yoshida Y."/>
            <person name="Baba S."/>
            <person name="Kobayashi G."/>
            <person name="Nagasaki K."/>
            <person name="Hano T."/>
            <person name="Tomaru Y."/>
        </authorList>
    </citation>
    <scope>NUCLEOTIDE SEQUENCE [LARGE SCALE GENOMIC DNA]</scope>
    <source>
        <strain evidence="4 5">NIES-3715</strain>
    </source>
</reference>
<evidence type="ECO:0000259" key="3">
    <source>
        <dbReference type="PROSITE" id="PS51253"/>
    </source>
</evidence>
<feature type="compositionally biased region" description="Basic and acidic residues" evidence="2">
    <location>
        <begin position="82"/>
        <end position="97"/>
    </location>
</feature>
<gene>
    <name evidence="4" type="ORF">CTEN210_15790</name>
</gene>
<evidence type="ECO:0000313" key="4">
    <source>
        <dbReference type="EMBL" id="GFH59314.1"/>
    </source>
</evidence>
<feature type="region of interest" description="Disordered" evidence="2">
    <location>
        <begin position="129"/>
        <end position="164"/>
    </location>
</feature>
<feature type="compositionally biased region" description="Basic residues" evidence="2">
    <location>
        <begin position="137"/>
        <end position="149"/>
    </location>
</feature>
<dbReference type="InterPro" id="IPR006600">
    <property type="entry name" value="HTH_CenpB_DNA-bd_dom"/>
</dbReference>
<keyword evidence="5" id="KW-1185">Reference proteome</keyword>
<feature type="region of interest" description="Disordered" evidence="2">
    <location>
        <begin position="431"/>
        <end position="465"/>
    </location>
</feature>
<sequence length="465" mass="53316">MVLTPGGINVMDPLNQVVNPHPSSQEMNTSHTVVPDPTAALLDDSHEPDPTVAAFGDIMPTPIHQPHVHTRHSDHTEFLAQRPHEAHEEEEEVEKKPAKPVKSRKSFSLREKYSVVSAFLQDCKVRERKEKQELRKKTNKKSMKRKRGSKSLPTQTSKSNDFTSRAKKLKSWLNGVNERDELGLGHLSYQTIYKWVQNYSEIVTKQNDDSGLNVYDKKKNGNSTWKMGKATSNGDFSSDHTSIGDFKKVRSRPYQELENILVAYLKVRNENLRKRGLRPSSVQFIKERANLFYRDMYTDGTDDNMAYGIGANNTNAQKEFKCSNGWVHRFKKRYKHILEPSEEDGDGNEIQPTINEVSPLAAATDTNVPQQHLQQVEHLPPPPPTHYHQHQYHLGHVNTDLQMPPNDDLMQHIQPLMDNVVDAHVLQEGNHQLNPYPHQPLQHHEQIHHGKPSHLNPQHIQNDYS</sequence>
<dbReference type="AlphaFoldDB" id="A0AAD3HDL1"/>
<protein>
    <recommendedName>
        <fullName evidence="3">HTH CENPB-type domain-containing protein</fullName>
    </recommendedName>
</protein>
<feature type="compositionally biased region" description="Polar residues" evidence="2">
    <location>
        <begin position="152"/>
        <end position="163"/>
    </location>
</feature>
<feature type="compositionally biased region" description="Basic residues" evidence="2">
    <location>
        <begin position="98"/>
        <end position="107"/>
    </location>
</feature>
<feature type="domain" description="HTH CENPB-type" evidence="3">
    <location>
        <begin position="245"/>
        <end position="340"/>
    </location>
</feature>
<proteinExistence type="predicted"/>
<feature type="region of interest" description="Disordered" evidence="2">
    <location>
        <begin position="82"/>
        <end position="107"/>
    </location>
</feature>
<dbReference type="GO" id="GO:0003677">
    <property type="term" value="F:DNA binding"/>
    <property type="evidence" value="ECO:0007669"/>
    <property type="project" value="UniProtKB-KW"/>
</dbReference>